<accession>A0ACB9AAM3</accession>
<evidence type="ECO:0000313" key="2">
    <source>
        <dbReference type="Proteomes" id="UP001055879"/>
    </source>
</evidence>
<reference evidence="2" key="1">
    <citation type="journal article" date="2022" name="Mol. Ecol. Resour.">
        <title>The genomes of chicory, endive, great burdock and yacon provide insights into Asteraceae palaeo-polyploidization history and plant inulin production.</title>
        <authorList>
            <person name="Fan W."/>
            <person name="Wang S."/>
            <person name="Wang H."/>
            <person name="Wang A."/>
            <person name="Jiang F."/>
            <person name="Liu H."/>
            <person name="Zhao H."/>
            <person name="Xu D."/>
            <person name="Zhang Y."/>
        </authorList>
    </citation>
    <scope>NUCLEOTIDE SEQUENCE [LARGE SCALE GENOMIC DNA]</scope>
    <source>
        <strain evidence="2">cv. Niubang</strain>
    </source>
</reference>
<evidence type="ECO:0000313" key="1">
    <source>
        <dbReference type="EMBL" id="KAI3706674.1"/>
    </source>
</evidence>
<proteinExistence type="predicted"/>
<reference evidence="1 2" key="2">
    <citation type="journal article" date="2022" name="Mol. Ecol. Resour.">
        <title>The genomes of chicory, endive, great burdock and yacon provide insights into Asteraceae paleo-polyploidization history and plant inulin production.</title>
        <authorList>
            <person name="Fan W."/>
            <person name="Wang S."/>
            <person name="Wang H."/>
            <person name="Wang A."/>
            <person name="Jiang F."/>
            <person name="Liu H."/>
            <person name="Zhao H."/>
            <person name="Xu D."/>
            <person name="Zhang Y."/>
        </authorList>
    </citation>
    <scope>NUCLEOTIDE SEQUENCE [LARGE SCALE GENOMIC DNA]</scope>
    <source>
        <strain evidence="2">cv. Niubang</strain>
    </source>
</reference>
<sequence length="460" mass="52166">MSKVSNLWHCLGDRQMSRLKEELRYSLGIRTLISDDHAYLTDLALAEIIDNLRGVAVSVARLGKKCVDPVYHNLDHVFDNPFQIDLKWCGWEYRLKKMEKRVKKMKRFAAITSQLCEELEALDELESKLKRMQSNGVNQGQLLEFHQKVIWHREEVSGLTEMSPWVRTYDYTVRLLVRSLFTIVDRIKVVFGITTKMGSSEVRDLPHGGCFVHKNPISALTRSSVYPSESSSRRSISNLGHTTNSKPQTCSPSVLCGRNPPIQSERSAHFGCTTSRINSPITGSFRVNGIYQNSTVNLKKIWLNAQEPTLGDAALAVRYANIIIFIETLAMSPRFMSPDAREDLYDMLTTSIKQSLRAKLCIFSKKEDSLVYDPGVASDQRSSLQRILDWLSPLAHNMIKWHSDRNFEKQPMGSGGNVLLVQTLFYADQAMSEIAITELLVGLHYVFNQVIVNRSFIGSA</sequence>
<organism evidence="1 2">
    <name type="scientific">Arctium lappa</name>
    <name type="common">Greater burdock</name>
    <name type="synonym">Lappa major</name>
    <dbReference type="NCBI Taxonomy" id="4217"/>
    <lineage>
        <taxon>Eukaryota</taxon>
        <taxon>Viridiplantae</taxon>
        <taxon>Streptophyta</taxon>
        <taxon>Embryophyta</taxon>
        <taxon>Tracheophyta</taxon>
        <taxon>Spermatophyta</taxon>
        <taxon>Magnoliopsida</taxon>
        <taxon>eudicotyledons</taxon>
        <taxon>Gunneridae</taxon>
        <taxon>Pentapetalae</taxon>
        <taxon>asterids</taxon>
        <taxon>campanulids</taxon>
        <taxon>Asterales</taxon>
        <taxon>Asteraceae</taxon>
        <taxon>Carduoideae</taxon>
        <taxon>Cardueae</taxon>
        <taxon>Arctiinae</taxon>
        <taxon>Arctium</taxon>
    </lineage>
</organism>
<comment type="caution">
    <text evidence="1">The sequence shown here is derived from an EMBL/GenBank/DDBJ whole genome shotgun (WGS) entry which is preliminary data.</text>
</comment>
<dbReference type="Proteomes" id="UP001055879">
    <property type="component" value="Linkage Group LG08"/>
</dbReference>
<gene>
    <name evidence="1" type="ORF">L6452_24576</name>
</gene>
<protein>
    <submittedName>
        <fullName evidence="1">Uncharacterized protein</fullName>
    </submittedName>
</protein>
<name>A0ACB9AAM3_ARCLA</name>
<keyword evidence="2" id="KW-1185">Reference proteome</keyword>
<dbReference type="EMBL" id="CM042054">
    <property type="protein sequence ID" value="KAI3706674.1"/>
    <property type="molecule type" value="Genomic_DNA"/>
</dbReference>